<protein>
    <recommendedName>
        <fullName evidence="12">Extracellular metalloproteinase</fullName>
        <ecNumber evidence="12">3.4.24.-</ecNumber>
    </recommendedName>
    <alternativeName>
        <fullName evidence="12">Fungalysin</fullName>
    </alternativeName>
</protein>
<dbReference type="RefSeq" id="XP_016608034.1">
    <property type="nucleotide sequence ID" value="XM_016752583.1"/>
</dbReference>
<evidence type="ECO:0000256" key="10">
    <source>
        <dbReference type="PIRSR" id="PIRSR601842-1"/>
    </source>
</evidence>
<dbReference type="GO" id="GO:0005615">
    <property type="term" value="C:extracellular space"/>
    <property type="evidence" value="ECO:0007669"/>
    <property type="project" value="InterPro"/>
</dbReference>
<keyword evidence="7 11" id="KW-0862">Zinc</keyword>
<gene>
    <name evidence="14" type="ORF">SPPG_04344</name>
</gene>
<feature type="region of interest" description="Disordered" evidence="13">
    <location>
        <begin position="677"/>
        <end position="754"/>
    </location>
</feature>
<evidence type="ECO:0000313" key="15">
    <source>
        <dbReference type="Proteomes" id="UP000053201"/>
    </source>
</evidence>
<dbReference type="InterPro" id="IPR027268">
    <property type="entry name" value="Peptidase_M4/M1_CTD_sf"/>
</dbReference>
<evidence type="ECO:0000256" key="6">
    <source>
        <dbReference type="ARBA" id="ARBA00022801"/>
    </source>
</evidence>
<dbReference type="PANTHER" id="PTHR33478">
    <property type="entry name" value="EXTRACELLULAR METALLOPROTEINASE MEP"/>
    <property type="match status" value="1"/>
</dbReference>
<evidence type="ECO:0000256" key="1">
    <source>
        <dbReference type="ARBA" id="ARBA00004613"/>
    </source>
</evidence>
<feature type="binding site" evidence="11">
    <location>
        <position position="476"/>
    </location>
    <ligand>
        <name>Zn(2+)</name>
        <dbReference type="ChEBI" id="CHEBI:29105"/>
        <note>catalytic</note>
    </ligand>
</feature>
<keyword evidence="3 12" id="KW-0964">Secreted</keyword>
<dbReference type="Gene3D" id="3.10.170.10">
    <property type="match status" value="1"/>
</dbReference>
<evidence type="ECO:0000313" key="14">
    <source>
        <dbReference type="EMBL" id="KNC99994.1"/>
    </source>
</evidence>
<comment type="cofactor">
    <cofactor evidence="11">
        <name>Zn(2+)</name>
        <dbReference type="ChEBI" id="CHEBI:29105"/>
    </cofactor>
    <text evidence="11">Binds 1 zinc ion per subunit.</text>
</comment>
<name>A0A0L0HGF6_SPIPD</name>
<evidence type="ECO:0000256" key="13">
    <source>
        <dbReference type="SAM" id="MobiDB-lite"/>
    </source>
</evidence>
<evidence type="ECO:0000256" key="2">
    <source>
        <dbReference type="ARBA" id="ARBA00006006"/>
    </source>
</evidence>
<sequence length="754" mass="80293">MGRKCFLGSGAYLALGLATTALAHPVDHFVRRGNEVGYYQPPASAWKPDGNAPPKFDAKPLAPSDFAGAASNWLSNTFNLTGGAMQSGYQDSHNGLYHYYAAQQVDGLTIVNSNADVHMDSFGNPVMASQAWAPVTKLQRRDQIPGPEISAAQAVEGYAKAFGFPTTASQLTEKKNEDGSFSITGAAFADSAIKADLKLYQTQTSLEKVWSLSVQRPDAWHVAYVSVKDGALIGKANWQTANFWDPPAPAAKAPTARRSIFDNEPVDHTTFMDDLVKLRRRQTGGNATIPDTKYRALPFGSKNVQDTPPVLIANPFNPASSPLGWHDVGDGAGSLPTTVGNNVVAQENRKNAKNPLNNKRPIALDFNFDFPVDLSKEPTTYTDASVTNMFFLSNFFHDTMYKYGFTEAAGNFQATNLGKGGKERDPVVANAQDGSGVNNANFATPPDGQVGVMRMFIFDTSRPSRDGTLDNDVPIHELTHGVSMRLTGGPANSNCLDTLMAGGMGEGWSDFLGVSFGMTAKDNRNTDKPVGQYVTGSPKGVRGIPYSTNQKTNSLTYETLNDPKFAAVHQVGTVWNTMLFEAYWNMVDAKGFTENFQDGPQSGKGNALMIQYVVDGLKLQPCNPDMIQARDAIIAAEKALTKGDNMCLLMTAFAKRGLGATATNQFPFKNSFDVPPECQNGANKAPGAPPGPLTGITAAAAAPPAAPSGLAPTPAAPASSVDVEVIPDAVVDPTTNPDDVLANEANAANDASNA</sequence>
<feature type="compositionally biased region" description="Low complexity" evidence="13">
    <location>
        <begin position="742"/>
        <end position="754"/>
    </location>
</feature>
<feature type="binding site" evidence="11">
    <location>
        <position position="506"/>
    </location>
    <ligand>
        <name>Zn(2+)</name>
        <dbReference type="ChEBI" id="CHEBI:29105"/>
        <note>catalytic</note>
    </ligand>
</feature>
<accession>A0A0L0HGF6</accession>
<dbReference type="GeneID" id="27687797"/>
<organism evidence="14 15">
    <name type="scientific">Spizellomyces punctatus (strain DAOM BR117)</name>
    <dbReference type="NCBI Taxonomy" id="645134"/>
    <lineage>
        <taxon>Eukaryota</taxon>
        <taxon>Fungi</taxon>
        <taxon>Fungi incertae sedis</taxon>
        <taxon>Chytridiomycota</taxon>
        <taxon>Chytridiomycota incertae sedis</taxon>
        <taxon>Chytridiomycetes</taxon>
        <taxon>Spizellomycetales</taxon>
        <taxon>Spizellomycetaceae</taxon>
        <taxon>Spizellomyces</taxon>
    </lineage>
</organism>
<comment type="similarity">
    <text evidence="2 12">Belongs to the peptidase M36 family.</text>
</comment>
<keyword evidence="12" id="KW-0732">Signal</keyword>
<keyword evidence="6 12" id="KW-0378">Hydrolase</keyword>
<dbReference type="CDD" id="cd09596">
    <property type="entry name" value="M36"/>
    <property type="match status" value="1"/>
</dbReference>
<dbReference type="GO" id="GO:0006508">
    <property type="term" value="P:proteolysis"/>
    <property type="evidence" value="ECO:0007669"/>
    <property type="project" value="UniProtKB-KW"/>
</dbReference>
<dbReference type="PANTHER" id="PTHR33478:SF1">
    <property type="entry name" value="EXTRACELLULAR METALLOPROTEINASE MEP"/>
    <property type="match status" value="1"/>
</dbReference>
<dbReference type="InterPro" id="IPR001842">
    <property type="entry name" value="Peptidase_M36"/>
</dbReference>
<feature type="chain" id="PRO_5009360869" description="Extracellular metalloproteinase" evidence="12">
    <location>
        <begin position="24"/>
        <end position="754"/>
    </location>
</feature>
<dbReference type="Gene3D" id="1.10.390.10">
    <property type="entry name" value="Neutral Protease Domain 2"/>
    <property type="match status" value="1"/>
</dbReference>
<dbReference type="InParanoid" id="A0A0L0HGF6"/>
<dbReference type="SUPFAM" id="SSF55486">
    <property type="entry name" value="Metalloproteases ('zincins'), catalytic domain"/>
    <property type="match status" value="1"/>
</dbReference>
<feature type="active site" evidence="10">
    <location>
        <position position="477"/>
    </location>
</feature>
<dbReference type="AlphaFoldDB" id="A0A0L0HGF6"/>
<dbReference type="Proteomes" id="UP000053201">
    <property type="component" value="Unassembled WGS sequence"/>
</dbReference>
<evidence type="ECO:0000256" key="9">
    <source>
        <dbReference type="ARBA" id="ARBA00023145"/>
    </source>
</evidence>
<keyword evidence="15" id="KW-1185">Reference proteome</keyword>
<keyword evidence="5 11" id="KW-0479">Metal-binding</keyword>
<evidence type="ECO:0000256" key="11">
    <source>
        <dbReference type="PIRSR" id="PIRSR601842-2"/>
    </source>
</evidence>
<evidence type="ECO:0000256" key="12">
    <source>
        <dbReference type="RuleBase" id="RU364017"/>
    </source>
</evidence>
<evidence type="ECO:0000256" key="7">
    <source>
        <dbReference type="ARBA" id="ARBA00022833"/>
    </source>
</evidence>
<dbReference type="eggNOG" id="ENOG502QTDC">
    <property type="taxonomic scope" value="Eukaryota"/>
</dbReference>
<feature type="compositionally biased region" description="Low complexity" evidence="13">
    <location>
        <begin position="693"/>
        <end position="720"/>
    </location>
</feature>
<keyword evidence="8 12" id="KW-0482">Metalloprotease</keyword>
<evidence type="ECO:0000256" key="5">
    <source>
        <dbReference type="ARBA" id="ARBA00022723"/>
    </source>
</evidence>
<feature type="binding site" evidence="11">
    <location>
        <position position="291"/>
    </location>
    <ligand>
        <name>Zn(2+)</name>
        <dbReference type="ChEBI" id="CHEBI:29105"/>
        <note>catalytic</note>
    </ligand>
</feature>
<comment type="subcellular location">
    <subcellularLocation>
        <location evidence="1 12">Secreted</location>
    </subcellularLocation>
</comment>
<dbReference type="GO" id="GO:0004222">
    <property type="term" value="F:metalloendopeptidase activity"/>
    <property type="evidence" value="ECO:0007669"/>
    <property type="project" value="InterPro"/>
</dbReference>
<proteinExistence type="inferred from homology"/>
<evidence type="ECO:0000256" key="4">
    <source>
        <dbReference type="ARBA" id="ARBA00022670"/>
    </source>
</evidence>
<evidence type="ECO:0000256" key="3">
    <source>
        <dbReference type="ARBA" id="ARBA00022525"/>
    </source>
</evidence>
<dbReference type="InterPro" id="IPR050371">
    <property type="entry name" value="Fungal_virulence_M36"/>
</dbReference>
<feature type="binding site" evidence="11">
    <location>
        <position position="480"/>
    </location>
    <ligand>
        <name>Zn(2+)</name>
        <dbReference type="ChEBI" id="CHEBI:29105"/>
        <note>catalytic</note>
    </ligand>
</feature>
<dbReference type="GO" id="GO:0008270">
    <property type="term" value="F:zinc ion binding"/>
    <property type="evidence" value="ECO:0007669"/>
    <property type="project" value="InterPro"/>
</dbReference>
<dbReference type="EC" id="3.4.24.-" evidence="12"/>
<dbReference type="Pfam" id="PF02128">
    <property type="entry name" value="Peptidase_M36"/>
    <property type="match status" value="1"/>
</dbReference>
<dbReference type="EMBL" id="KQ257456">
    <property type="protein sequence ID" value="KNC99994.1"/>
    <property type="molecule type" value="Genomic_DNA"/>
</dbReference>
<keyword evidence="4 12" id="KW-0645">Protease</keyword>
<reference evidence="14 15" key="1">
    <citation type="submission" date="2009-08" db="EMBL/GenBank/DDBJ databases">
        <title>The Genome Sequence of Spizellomyces punctatus strain DAOM BR117.</title>
        <authorList>
            <consortium name="The Broad Institute Genome Sequencing Platform"/>
            <person name="Russ C."/>
            <person name="Cuomo C."/>
            <person name="Shea T."/>
            <person name="Young S.K."/>
            <person name="Zeng Q."/>
            <person name="Koehrsen M."/>
            <person name="Haas B."/>
            <person name="Borodovsky M."/>
            <person name="Guigo R."/>
            <person name="Alvarado L."/>
            <person name="Berlin A."/>
            <person name="Bochicchio J."/>
            <person name="Borenstein D."/>
            <person name="Chapman S."/>
            <person name="Chen Z."/>
            <person name="Engels R."/>
            <person name="Freedman E."/>
            <person name="Gellesch M."/>
            <person name="Goldberg J."/>
            <person name="Griggs A."/>
            <person name="Gujja S."/>
            <person name="Heiman D."/>
            <person name="Hepburn T."/>
            <person name="Howarth C."/>
            <person name="Jen D."/>
            <person name="Larson L."/>
            <person name="Lewis B."/>
            <person name="Mehta T."/>
            <person name="Park D."/>
            <person name="Pearson M."/>
            <person name="Roberts A."/>
            <person name="Saif S."/>
            <person name="Shenoy N."/>
            <person name="Sisk P."/>
            <person name="Stolte C."/>
            <person name="Sykes S."/>
            <person name="Thomson T."/>
            <person name="Walk T."/>
            <person name="White J."/>
            <person name="Yandava C."/>
            <person name="Burger G."/>
            <person name="Gray M.W."/>
            <person name="Holland P.W.H."/>
            <person name="King N."/>
            <person name="Lang F.B.F."/>
            <person name="Roger A.J."/>
            <person name="Ruiz-Trillo I."/>
            <person name="Lander E."/>
            <person name="Nusbaum C."/>
        </authorList>
    </citation>
    <scope>NUCLEOTIDE SEQUENCE [LARGE SCALE GENOMIC DNA]</scope>
    <source>
        <strain evidence="14 15">DAOM BR117</strain>
    </source>
</reference>
<dbReference type="VEuPathDB" id="FungiDB:SPPG_04344"/>
<feature type="signal peptide" evidence="12">
    <location>
        <begin position="1"/>
        <end position="23"/>
    </location>
</feature>
<evidence type="ECO:0000256" key="8">
    <source>
        <dbReference type="ARBA" id="ARBA00023049"/>
    </source>
</evidence>
<dbReference type="OrthoDB" id="3227768at2759"/>
<feature type="region of interest" description="Disordered" evidence="13">
    <location>
        <begin position="527"/>
        <end position="547"/>
    </location>
</feature>
<keyword evidence="9 12" id="KW-0865">Zymogen</keyword>